<evidence type="ECO:0000313" key="8">
    <source>
        <dbReference type="Proteomes" id="UP000322876"/>
    </source>
</evidence>
<evidence type="ECO:0000256" key="4">
    <source>
        <dbReference type="ARBA" id="ARBA00022989"/>
    </source>
</evidence>
<dbReference type="Proteomes" id="UP000322876">
    <property type="component" value="Unassembled WGS sequence"/>
</dbReference>
<dbReference type="PANTHER" id="PTHR30294:SF29">
    <property type="entry name" value="MULTIDRUG ABC TRANSPORTER PERMEASE YBHS-RELATED"/>
    <property type="match status" value="1"/>
</dbReference>
<evidence type="ECO:0000256" key="5">
    <source>
        <dbReference type="ARBA" id="ARBA00023136"/>
    </source>
</evidence>
<keyword evidence="2" id="KW-1003">Cell membrane</keyword>
<evidence type="ECO:0000256" key="3">
    <source>
        <dbReference type="ARBA" id="ARBA00022692"/>
    </source>
</evidence>
<dbReference type="EMBL" id="VFJB01000005">
    <property type="protein sequence ID" value="KAA0257994.1"/>
    <property type="molecule type" value="Genomic_DNA"/>
</dbReference>
<feature type="transmembrane region" description="Helical" evidence="6">
    <location>
        <begin position="146"/>
        <end position="167"/>
    </location>
</feature>
<protein>
    <submittedName>
        <fullName evidence="7">ABC transporter</fullName>
    </submittedName>
</protein>
<keyword evidence="3 6" id="KW-0812">Transmembrane</keyword>
<sequence>MTLKRLSESLQWWRGKMAIRAITVKDLKQTFFHPTAYVLGFFFLIITGWFFSSTLFLIGQAELRDFVGVVPFLLMFFIPAITMRSIAEERKQGTIELILTNPVKDSQFIFGKFSSSLITVLFFIGMTLFYPIILMLIGNPDVGQMVATYIGIILLSAFYVSIGIFASAITYNQIVAFIVSFSLIFCFYLLQRVAIFLPPVYQNVVLYLSSASHFKKFTMGVITLQDVVYYLTGIAFFLHIANDVIESRLD</sequence>
<evidence type="ECO:0000313" key="7">
    <source>
        <dbReference type="EMBL" id="KAA0257994.1"/>
    </source>
</evidence>
<dbReference type="PANTHER" id="PTHR30294">
    <property type="entry name" value="MEMBRANE COMPONENT OF ABC TRANSPORTER YHHJ-RELATED"/>
    <property type="match status" value="1"/>
</dbReference>
<evidence type="ECO:0000256" key="2">
    <source>
        <dbReference type="ARBA" id="ARBA00022475"/>
    </source>
</evidence>
<reference evidence="7 8" key="1">
    <citation type="submission" date="2019-06" db="EMBL/GenBank/DDBJ databases">
        <title>Genomic insights into carbon and energy metabolism of Deferribacter autotrophicus revealed new metabolic traits in the phylum Deferribacteres.</title>
        <authorList>
            <person name="Slobodkin A.I."/>
            <person name="Slobodkina G.B."/>
            <person name="Allioux M."/>
            <person name="Alain K."/>
            <person name="Jebbar M."/>
            <person name="Shadrin V."/>
            <person name="Kublanov I.V."/>
            <person name="Toshchakov S.V."/>
            <person name="Bonch-Osmolovskaya E.A."/>
        </authorList>
    </citation>
    <scope>NUCLEOTIDE SEQUENCE [LARGE SCALE GENOMIC DNA]</scope>
    <source>
        <strain evidence="7 8">SL50</strain>
    </source>
</reference>
<feature type="transmembrane region" description="Helical" evidence="6">
    <location>
        <begin position="174"/>
        <end position="197"/>
    </location>
</feature>
<dbReference type="InterPro" id="IPR051449">
    <property type="entry name" value="ABC-2_transporter_component"/>
</dbReference>
<comment type="subcellular location">
    <subcellularLocation>
        <location evidence="1">Cell membrane</location>
        <topology evidence="1">Multi-pass membrane protein</topology>
    </subcellularLocation>
</comment>
<feature type="transmembrane region" description="Helical" evidence="6">
    <location>
        <begin position="217"/>
        <end position="238"/>
    </location>
</feature>
<feature type="transmembrane region" description="Helical" evidence="6">
    <location>
        <begin position="108"/>
        <end position="134"/>
    </location>
</feature>
<dbReference type="OrthoDB" id="9794512at2"/>
<name>A0A5A8F5K7_9BACT</name>
<evidence type="ECO:0000256" key="6">
    <source>
        <dbReference type="SAM" id="Phobius"/>
    </source>
</evidence>
<dbReference type="Pfam" id="PF12679">
    <property type="entry name" value="ABC2_membrane_2"/>
    <property type="match status" value="1"/>
</dbReference>
<proteinExistence type="predicted"/>
<feature type="transmembrane region" description="Helical" evidence="6">
    <location>
        <begin position="36"/>
        <end position="60"/>
    </location>
</feature>
<comment type="caution">
    <text evidence="7">The sequence shown here is derived from an EMBL/GenBank/DDBJ whole genome shotgun (WGS) entry which is preliminary data.</text>
</comment>
<keyword evidence="4 6" id="KW-1133">Transmembrane helix</keyword>
<evidence type="ECO:0000256" key="1">
    <source>
        <dbReference type="ARBA" id="ARBA00004651"/>
    </source>
</evidence>
<keyword evidence="5 6" id="KW-0472">Membrane</keyword>
<dbReference type="GO" id="GO:0140359">
    <property type="term" value="F:ABC-type transporter activity"/>
    <property type="evidence" value="ECO:0007669"/>
    <property type="project" value="InterPro"/>
</dbReference>
<dbReference type="GO" id="GO:0005886">
    <property type="term" value="C:plasma membrane"/>
    <property type="evidence" value="ECO:0007669"/>
    <property type="project" value="UniProtKB-SubCell"/>
</dbReference>
<accession>A0A5A8F5K7</accession>
<dbReference type="AlphaFoldDB" id="A0A5A8F5K7"/>
<gene>
    <name evidence="7" type="ORF">FHQ18_06265</name>
</gene>
<keyword evidence="8" id="KW-1185">Reference proteome</keyword>
<organism evidence="7 8">
    <name type="scientific">Deferribacter autotrophicus</name>
    <dbReference type="NCBI Taxonomy" id="500465"/>
    <lineage>
        <taxon>Bacteria</taxon>
        <taxon>Pseudomonadati</taxon>
        <taxon>Deferribacterota</taxon>
        <taxon>Deferribacteres</taxon>
        <taxon>Deferribacterales</taxon>
        <taxon>Deferribacteraceae</taxon>
        <taxon>Deferribacter</taxon>
    </lineage>
</organism>
<feature type="transmembrane region" description="Helical" evidence="6">
    <location>
        <begin position="66"/>
        <end position="87"/>
    </location>
</feature>